<reference evidence="2" key="1">
    <citation type="submission" date="2021-05" db="EMBL/GenBank/DDBJ databases">
        <authorList>
            <person name="Alioto T."/>
            <person name="Alioto T."/>
            <person name="Gomez Garrido J."/>
        </authorList>
    </citation>
    <scope>NUCLEOTIDE SEQUENCE</scope>
</reference>
<organism evidence="2">
    <name type="scientific">Culex pipiens</name>
    <name type="common">House mosquito</name>
    <dbReference type="NCBI Taxonomy" id="7175"/>
    <lineage>
        <taxon>Eukaryota</taxon>
        <taxon>Metazoa</taxon>
        <taxon>Ecdysozoa</taxon>
        <taxon>Arthropoda</taxon>
        <taxon>Hexapoda</taxon>
        <taxon>Insecta</taxon>
        <taxon>Pterygota</taxon>
        <taxon>Neoptera</taxon>
        <taxon>Endopterygota</taxon>
        <taxon>Diptera</taxon>
        <taxon>Nematocera</taxon>
        <taxon>Culicoidea</taxon>
        <taxon>Culicidae</taxon>
        <taxon>Culicinae</taxon>
        <taxon>Culicini</taxon>
        <taxon>Culex</taxon>
        <taxon>Culex</taxon>
    </lineage>
</organism>
<proteinExistence type="predicted"/>
<dbReference type="EMBL" id="HBUE01293093">
    <property type="protein sequence ID" value="CAG6575004.1"/>
    <property type="molecule type" value="Transcribed_RNA"/>
</dbReference>
<sequence length="109" mass="11774">MPSELGYLSSLPHEPGMVAADLYERGFPRFQPTPAFHSSQSVSDVSRSTFPPVLSRPIMLDSCLSAPVSADDPPEGPADGLPEGPALSSVTKFTASLLWFLSLKHFRLM</sequence>
<dbReference type="EMBL" id="HBUE01293100">
    <property type="protein sequence ID" value="CAG6575006.1"/>
    <property type="molecule type" value="Transcribed_RNA"/>
</dbReference>
<feature type="region of interest" description="Disordered" evidence="1">
    <location>
        <begin position="65"/>
        <end position="85"/>
    </location>
</feature>
<evidence type="ECO:0000256" key="1">
    <source>
        <dbReference type="SAM" id="MobiDB-lite"/>
    </source>
</evidence>
<dbReference type="EMBL" id="HBUE01187326">
    <property type="protein sequence ID" value="CAG6523349.1"/>
    <property type="molecule type" value="Transcribed_RNA"/>
</dbReference>
<dbReference type="EMBL" id="HBUE01293095">
    <property type="protein sequence ID" value="CAG6575005.1"/>
    <property type="molecule type" value="Transcribed_RNA"/>
</dbReference>
<protein>
    <submittedName>
        <fullName evidence="2">(northern house mosquito) hypothetical protein</fullName>
    </submittedName>
</protein>
<dbReference type="EMBL" id="HBUE01187317">
    <property type="protein sequence ID" value="CAG6523346.1"/>
    <property type="molecule type" value="Transcribed_RNA"/>
</dbReference>
<dbReference type="EMBL" id="HBUE01187319">
    <property type="protein sequence ID" value="CAG6523347.1"/>
    <property type="molecule type" value="Transcribed_RNA"/>
</dbReference>
<name>A0A8D8GXD0_CULPI</name>
<dbReference type="EMBL" id="HBUE01293091">
    <property type="protein sequence ID" value="CAG6575003.1"/>
    <property type="molecule type" value="Transcribed_RNA"/>
</dbReference>
<evidence type="ECO:0000313" key="2">
    <source>
        <dbReference type="EMBL" id="CAG6523348.1"/>
    </source>
</evidence>
<accession>A0A8D8GXD0</accession>
<dbReference type="AlphaFoldDB" id="A0A8D8GXD0"/>
<dbReference type="EMBL" id="HBUE01187321">
    <property type="protein sequence ID" value="CAG6523348.1"/>
    <property type="molecule type" value="Transcribed_RNA"/>
</dbReference>